<keyword evidence="2" id="KW-1185">Reference proteome</keyword>
<dbReference type="RefSeq" id="WP_014452621.1">
    <property type="nucleotide sequence ID" value="NC_017096.1"/>
</dbReference>
<sequence length="66" mass="7594">MWLDSNEGTKYGQLIAQDNSFKYSFFTASYEYQNGHLSNTIARVMGANISKDDKWDNYSSDPDPFL</sequence>
<dbReference type="Proteomes" id="UP000004793">
    <property type="component" value="Chromosome"/>
</dbReference>
<accession>A0A7U6GD36</accession>
<dbReference type="AlphaFoldDB" id="A0A7U6GD36"/>
<evidence type="ECO:0000313" key="2">
    <source>
        <dbReference type="Proteomes" id="UP000004793"/>
    </source>
</evidence>
<protein>
    <submittedName>
        <fullName evidence="1">Uncharacterized protein</fullName>
    </submittedName>
</protein>
<name>A0A7U6GD36_CALEA</name>
<proteinExistence type="predicted"/>
<dbReference type="KEGG" id="cex:CSE_00870"/>
<organism evidence="1 2">
    <name type="scientific">Caldisericum exile (strain DSM 21853 / NBRC 104410 / AZM16c01)</name>
    <dbReference type="NCBI Taxonomy" id="511051"/>
    <lineage>
        <taxon>Bacteria</taxon>
        <taxon>Pseudomonadati</taxon>
        <taxon>Caldisericota/Cryosericota group</taxon>
        <taxon>Caldisericota</taxon>
        <taxon>Caldisericia</taxon>
        <taxon>Caldisericales</taxon>
        <taxon>Caldisericaceae</taxon>
        <taxon>Caldisericum</taxon>
    </lineage>
</organism>
<dbReference type="EMBL" id="AP012051">
    <property type="protein sequence ID" value="BAL80213.1"/>
    <property type="molecule type" value="Genomic_DNA"/>
</dbReference>
<reference evidence="1 2" key="1">
    <citation type="submission" date="2011-01" db="EMBL/GenBank/DDBJ databases">
        <title>Whole genome sequence of Caldisericum exile AZM16c01.</title>
        <authorList>
            <person name="Narita-Yamada S."/>
            <person name="Kawakoshi A."/>
            <person name="Nakamura S."/>
            <person name="Sasagawa M."/>
            <person name="Fukada J."/>
            <person name="Sekine M."/>
            <person name="Kato Y."/>
            <person name="Fukai R."/>
            <person name="Sasaki K."/>
            <person name="Hanamaki A."/>
            <person name="Narita H."/>
            <person name="Konno Y."/>
            <person name="Mori K."/>
            <person name="Yamazaki S."/>
            <person name="Suzuki K."/>
            <person name="Fujita N."/>
        </authorList>
    </citation>
    <scope>NUCLEOTIDE SEQUENCE [LARGE SCALE GENOMIC DNA]</scope>
    <source>
        <strain evidence="2">DSM 21853 / NBRC 104410 / AZM16c01</strain>
    </source>
</reference>
<evidence type="ECO:0000313" key="1">
    <source>
        <dbReference type="EMBL" id="BAL80213.1"/>
    </source>
</evidence>
<gene>
    <name evidence="1" type="ordered locus">CSE_00870</name>
</gene>